<dbReference type="AlphaFoldDB" id="A0A1A7BDB8"/>
<keyword evidence="2" id="KW-1185">Reference proteome</keyword>
<evidence type="ECO:0000313" key="1">
    <source>
        <dbReference type="EMBL" id="OBV10528.1"/>
    </source>
</evidence>
<dbReference type="Proteomes" id="UP000092484">
    <property type="component" value="Unassembled WGS sequence"/>
</dbReference>
<accession>A0A1A7BDB8</accession>
<comment type="caution">
    <text evidence="1">The sequence shown here is derived from an EMBL/GenBank/DDBJ whole genome shotgun (WGS) entry which is preliminary data.</text>
</comment>
<sequence length="175" mass="18862">MQSRVRRRLFGADGASYERAGSNGDWYGAFTLVTSGSERCDKCGNGLTIPKRSRPSFPPVATHAVSLDAQCETCAAVKPVAARWVPRFQQGEPRDPAFGCALYLQEETGRGTLWAYNRAHALALLEWIASPARSRDGAILPGAMASRLPGWMKSAANRTAVEKSLGRLVARAAAI</sequence>
<name>A0A1A7BDB8_9SPHN</name>
<protein>
    <submittedName>
        <fullName evidence="1">Uncharacterized protein</fullName>
    </submittedName>
</protein>
<gene>
    <name evidence="1" type="ORF">I603_2130</name>
</gene>
<dbReference type="EMBL" id="LZYB01000005">
    <property type="protein sequence ID" value="OBV10528.1"/>
    <property type="molecule type" value="Genomic_DNA"/>
</dbReference>
<proteinExistence type="predicted"/>
<evidence type="ECO:0000313" key="2">
    <source>
        <dbReference type="Proteomes" id="UP000092484"/>
    </source>
</evidence>
<reference evidence="1 2" key="1">
    <citation type="submission" date="2016-06" db="EMBL/GenBank/DDBJ databases">
        <title>Genome sequence of Porphyrobacter dokdonensis DSW-74.</title>
        <authorList>
            <person name="Kim J.F."/>
            <person name="Song J.Y."/>
        </authorList>
    </citation>
    <scope>NUCLEOTIDE SEQUENCE [LARGE SCALE GENOMIC DNA]</scope>
    <source>
        <strain evidence="1 2">DSW-74</strain>
    </source>
</reference>
<organism evidence="1 2">
    <name type="scientific">Erythrobacter dokdonensis DSW-74</name>
    <dbReference type="NCBI Taxonomy" id="1300349"/>
    <lineage>
        <taxon>Bacteria</taxon>
        <taxon>Pseudomonadati</taxon>
        <taxon>Pseudomonadota</taxon>
        <taxon>Alphaproteobacteria</taxon>
        <taxon>Sphingomonadales</taxon>
        <taxon>Erythrobacteraceae</taxon>
        <taxon>Erythrobacter/Porphyrobacter group</taxon>
        <taxon>Erythrobacter</taxon>
    </lineage>
</organism>